<evidence type="ECO:0008006" key="6">
    <source>
        <dbReference type="Google" id="ProtNLM"/>
    </source>
</evidence>
<evidence type="ECO:0000256" key="1">
    <source>
        <dbReference type="SAM" id="SignalP"/>
    </source>
</evidence>
<reference evidence="2 5" key="2">
    <citation type="submission" date="2019-11" db="EMBL/GenBank/DDBJ databases">
        <title>Flavobacterium resistens genome.</title>
        <authorList>
            <person name="Wilson V.M."/>
            <person name="Newman J.D."/>
        </authorList>
    </citation>
    <scope>NUCLEOTIDE SEQUENCE [LARGE SCALE GENOMIC DNA]</scope>
    <source>
        <strain evidence="2 5">DSM 19382</strain>
    </source>
</reference>
<name>A0A521BB94_9FLAO</name>
<dbReference type="PROSITE" id="PS51257">
    <property type="entry name" value="PROKAR_LIPOPROTEIN"/>
    <property type="match status" value="1"/>
</dbReference>
<evidence type="ECO:0000313" key="4">
    <source>
        <dbReference type="Proteomes" id="UP000317289"/>
    </source>
</evidence>
<evidence type="ECO:0000313" key="5">
    <source>
        <dbReference type="Proteomes" id="UP000468990"/>
    </source>
</evidence>
<accession>A0A521BB94</accession>
<evidence type="ECO:0000313" key="2">
    <source>
        <dbReference type="EMBL" id="MRX67175.1"/>
    </source>
</evidence>
<dbReference type="Proteomes" id="UP000317289">
    <property type="component" value="Unassembled WGS sequence"/>
</dbReference>
<dbReference type="Proteomes" id="UP000468990">
    <property type="component" value="Unassembled WGS sequence"/>
</dbReference>
<protein>
    <recommendedName>
        <fullName evidence="6">Lipoprotein</fullName>
    </recommendedName>
</protein>
<evidence type="ECO:0000313" key="3">
    <source>
        <dbReference type="EMBL" id="SMO44010.1"/>
    </source>
</evidence>
<dbReference type="AlphaFoldDB" id="A0A521BB94"/>
<dbReference type="RefSeq" id="WP_142449491.1">
    <property type="nucleotide sequence ID" value="NZ_FXTA01000001.1"/>
</dbReference>
<proteinExistence type="predicted"/>
<sequence length="134" mass="14809">MKKLSFILATLCALFMSCNNDESNNNQEEDVQKLEKMYQEIVTLSQVNSQTCTDSKDWDFTAIGAKACGGPEKFIIYSKKTNTAEFLAKVKTYTDAKAAFNVKWNVSSTCDVPVPPDGIGCVEGKPVFLKNTAF</sequence>
<keyword evidence="1" id="KW-0732">Signal</keyword>
<feature type="chain" id="PRO_5043205517" description="Lipoprotein" evidence="1">
    <location>
        <begin position="21"/>
        <end position="134"/>
    </location>
</feature>
<dbReference type="EMBL" id="FXTA01000001">
    <property type="protein sequence ID" value="SMO44010.1"/>
    <property type="molecule type" value="Genomic_DNA"/>
</dbReference>
<dbReference type="OrthoDB" id="5526158at2"/>
<reference evidence="3 4" key="1">
    <citation type="submission" date="2017-05" db="EMBL/GenBank/DDBJ databases">
        <authorList>
            <person name="Varghese N."/>
            <person name="Submissions S."/>
        </authorList>
    </citation>
    <scope>NUCLEOTIDE SEQUENCE [LARGE SCALE GENOMIC DNA]</scope>
    <source>
        <strain evidence="3 4">DSM 19382</strain>
    </source>
</reference>
<keyword evidence="5" id="KW-1185">Reference proteome</keyword>
<dbReference type="EMBL" id="WKKG01000002">
    <property type="protein sequence ID" value="MRX67175.1"/>
    <property type="molecule type" value="Genomic_DNA"/>
</dbReference>
<organism evidence="3 4">
    <name type="scientific">Flavobacterium resistens</name>
    <dbReference type="NCBI Taxonomy" id="443612"/>
    <lineage>
        <taxon>Bacteria</taxon>
        <taxon>Pseudomonadati</taxon>
        <taxon>Bacteroidota</taxon>
        <taxon>Flavobacteriia</taxon>
        <taxon>Flavobacteriales</taxon>
        <taxon>Flavobacteriaceae</taxon>
        <taxon>Flavobacterium</taxon>
    </lineage>
</organism>
<gene>
    <name evidence="2" type="ORF">GJU42_04285</name>
    <name evidence="3" type="ORF">SAMN06265349_101850</name>
</gene>
<feature type="signal peptide" evidence="1">
    <location>
        <begin position="1"/>
        <end position="20"/>
    </location>
</feature>